<dbReference type="PANTHER" id="PTHR34203">
    <property type="entry name" value="METHYLTRANSFERASE, FKBM FAMILY PROTEIN"/>
    <property type="match status" value="1"/>
</dbReference>
<protein>
    <recommendedName>
        <fullName evidence="1">Methyltransferase FkbM domain-containing protein</fullName>
    </recommendedName>
</protein>
<keyword evidence="3" id="KW-1185">Reference proteome</keyword>
<feature type="domain" description="Methyltransferase FkbM" evidence="1">
    <location>
        <begin position="58"/>
        <end position="211"/>
    </location>
</feature>
<dbReference type="EMBL" id="BKAJ01000066">
    <property type="protein sequence ID" value="GEP56559.1"/>
    <property type="molecule type" value="Genomic_DNA"/>
</dbReference>
<dbReference type="PANTHER" id="PTHR34203:SF15">
    <property type="entry name" value="SLL1173 PROTEIN"/>
    <property type="match status" value="1"/>
</dbReference>
<evidence type="ECO:0000313" key="2">
    <source>
        <dbReference type="EMBL" id="GEP56559.1"/>
    </source>
</evidence>
<reference evidence="2 3" key="1">
    <citation type="submission" date="2019-07" db="EMBL/GenBank/DDBJ databases">
        <title>Whole genome shotgun sequence of Reyranella soli NBRC 108950.</title>
        <authorList>
            <person name="Hosoyama A."/>
            <person name="Uohara A."/>
            <person name="Ohji S."/>
            <person name="Ichikawa N."/>
        </authorList>
    </citation>
    <scope>NUCLEOTIDE SEQUENCE [LARGE SCALE GENOMIC DNA]</scope>
    <source>
        <strain evidence="2 3">NBRC 108950</strain>
    </source>
</reference>
<dbReference type="InterPro" id="IPR029063">
    <property type="entry name" value="SAM-dependent_MTases_sf"/>
</dbReference>
<dbReference type="AlphaFoldDB" id="A0A512NC95"/>
<dbReference type="NCBIfam" id="TIGR01444">
    <property type="entry name" value="fkbM_fam"/>
    <property type="match status" value="1"/>
</dbReference>
<sequence length="256" mass="28755">MRFAARRVRLAGTVEIMLIPHLEEFDAEALFRHDLTYEKPVFVWLAENVPATYDLVIEIGANVGVFTIFLDALYRNAKAAPGGRPRIVAFEPSQRAFARLLENFAANDICFTSAFQAAIGPASGLQTFFEPTGHLTNGSFLREFSEIFSNRIEENVAVMVSASELERWLGPARRTLIKIDVEGFEPDLVMALKPLLERYRPDLLIEVVSFTVDRLEQSPALAGYGRYLIADSGLEQAPALFASHSHRDWLLRWPAI</sequence>
<evidence type="ECO:0000259" key="1">
    <source>
        <dbReference type="Pfam" id="PF05050"/>
    </source>
</evidence>
<proteinExistence type="predicted"/>
<name>A0A512NC95_9HYPH</name>
<comment type="caution">
    <text evidence="2">The sequence shown here is derived from an EMBL/GenBank/DDBJ whole genome shotgun (WGS) entry which is preliminary data.</text>
</comment>
<gene>
    <name evidence="2" type="ORF">RSO01_37250</name>
</gene>
<dbReference type="RefSeq" id="WP_147150638.1">
    <property type="nucleotide sequence ID" value="NZ_BKAJ01000066.1"/>
</dbReference>
<dbReference type="Gene3D" id="3.40.50.150">
    <property type="entry name" value="Vaccinia Virus protein VP39"/>
    <property type="match status" value="1"/>
</dbReference>
<organism evidence="2 3">
    <name type="scientific">Reyranella soli</name>
    <dbReference type="NCBI Taxonomy" id="1230389"/>
    <lineage>
        <taxon>Bacteria</taxon>
        <taxon>Pseudomonadati</taxon>
        <taxon>Pseudomonadota</taxon>
        <taxon>Alphaproteobacteria</taxon>
        <taxon>Hyphomicrobiales</taxon>
        <taxon>Reyranellaceae</taxon>
        <taxon>Reyranella</taxon>
    </lineage>
</organism>
<accession>A0A512NC95</accession>
<dbReference type="Proteomes" id="UP000321058">
    <property type="component" value="Unassembled WGS sequence"/>
</dbReference>
<dbReference type="InterPro" id="IPR052514">
    <property type="entry name" value="SAM-dependent_MTase"/>
</dbReference>
<dbReference type="OrthoDB" id="9814604at2"/>
<dbReference type="SUPFAM" id="SSF53335">
    <property type="entry name" value="S-adenosyl-L-methionine-dependent methyltransferases"/>
    <property type="match status" value="1"/>
</dbReference>
<dbReference type="InterPro" id="IPR006342">
    <property type="entry name" value="FkbM_mtfrase"/>
</dbReference>
<dbReference type="Pfam" id="PF05050">
    <property type="entry name" value="Methyltransf_21"/>
    <property type="match status" value="1"/>
</dbReference>
<evidence type="ECO:0000313" key="3">
    <source>
        <dbReference type="Proteomes" id="UP000321058"/>
    </source>
</evidence>